<keyword evidence="8" id="KW-1185">Reference proteome</keyword>
<name>A0ABV7CGN5_9GAMM</name>
<reference evidence="8" key="1">
    <citation type="journal article" date="2019" name="Int. J. Syst. Evol. Microbiol.">
        <title>The Global Catalogue of Microorganisms (GCM) 10K type strain sequencing project: providing services to taxonomists for standard genome sequencing and annotation.</title>
        <authorList>
            <consortium name="The Broad Institute Genomics Platform"/>
            <consortium name="The Broad Institute Genome Sequencing Center for Infectious Disease"/>
            <person name="Wu L."/>
            <person name="Ma J."/>
        </authorList>
    </citation>
    <scope>NUCLEOTIDE SEQUENCE [LARGE SCALE GENOMIC DNA]</scope>
    <source>
        <strain evidence="8">KCTC 42730</strain>
    </source>
</reference>
<feature type="transmembrane region" description="Helical" evidence="6">
    <location>
        <begin position="73"/>
        <end position="97"/>
    </location>
</feature>
<dbReference type="PANTHER" id="PTHR43461">
    <property type="entry name" value="TRANSMEMBRANE PROTEIN 256"/>
    <property type="match status" value="1"/>
</dbReference>
<evidence type="ECO:0000256" key="4">
    <source>
        <dbReference type="ARBA" id="ARBA00022989"/>
    </source>
</evidence>
<dbReference type="Pfam" id="PF04241">
    <property type="entry name" value="DUF423"/>
    <property type="match status" value="1"/>
</dbReference>
<dbReference type="Proteomes" id="UP001595453">
    <property type="component" value="Unassembled WGS sequence"/>
</dbReference>
<gene>
    <name evidence="7" type="ORF">ACFOEE_04290</name>
</gene>
<evidence type="ECO:0000256" key="6">
    <source>
        <dbReference type="SAM" id="Phobius"/>
    </source>
</evidence>
<dbReference type="InterPro" id="IPR006696">
    <property type="entry name" value="DUF423"/>
</dbReference>
<sequence length="124" mass="13139">MSVTRIAILSGSFFCFLAVALGAFAAHGLKAELSDYALGIFKTGAEYQFMHGLGLVLVGILSAQGYKLRATMWSFIGGIILFSGSLYGLALTGLAVFGPITPLGGSLFLLGWLLLAVQVYRQQD</sequence>
<comment type="caution">
    <text evidence="7">The sequence shown here is derived from an EMBL/GenBank/DDBJ whole genome shotgun (WGS) entry which is preliminary data.</text>
</comment>
<evidence type="ECO:0000313" key="7">
    <source>
        <dbReference type="EMBL" id="MFC3031737.1"/>
    </source>
</evidence>
<feature type="transmembrane region" description="Helical" evidence="6">
    <location>
        <begin position="103"/>
        <end position="120"/>
    </location>
</feature>
<dbReference type="PANTHER" id="PTHR43461:SF1">
    <property type="entry name" value="TRANSMEMBRANE PROTEIN 256"/>
    <property type="match status" value="1"/>
</dbReference>
<comment type="subcellular location">
    <subcellularLocation>
        <location evidence="1">Membrane</location>
        <topology evidence="1">Multi-pass membrane protein</topology>
    </subcellularLocation>
</comment>
<dbReference type="EMBL" id="JBHRSD010000010">
    <property type="protein sequence ID" value="MFC3031737.1"/>
    <property type="molecule type" value="Genomic_DNA"/>
</dbReference>
<evidence type="ECO:0000256" key="5">
    <source>
        <dbReference type="ARBA" id="ARBA00023136"/>
    </source>
</evidence>
<evidence type="ECO:0000256" key="1">
    <source>
        <dbReference type="ARBA" id="ARBA00004141"/>
    </source>
</evidence>
<organism evidence="7 8">
    <name type="scientific">Pseudoalteromonas fenneropenaei</name>
    <dbReference type="NCBI Taxonomy" id="1737459"/>
    <lineage>
        <taxon>Bacteria</taxon>
        <taxon>Pseudomonadati</taxon>
        <taxon>Pseudomonadota</taxon>
        <taxon>Gammaproteobacteria</taxon>
        <taxon>Alteromonadales</taxon>
        <taxon>Pseudoalteromonadaceae</taxon>
        <taxon>Pseudoalteromonas</taxon>
    </lineage>
</organism>
<dbReference type="RefSeq" id="WP_377121279.1">
    <property type="nucleotide sequence ID" value="NZ_JBHRSD010000010.1"/>
</dbReference>
<keyword evidence="5 6" id="KW-0472">Membrane</keyword>
<protein>
    <submittedName>
        <fullName evidence="7">DUF423 domain-containing protein</fullName>
    </submittedName>
</protein>
<evidence type="ECO:0000256" key="3">
    <source>
        <dbReference type="ARBA" id="ARBA00022692"/>
    </source>
</evidence>
<feature type="transmembrane region" description="Helical" evidence="6">
    <location>
        <begin position="49"/>
        <end position="66"/>
    </location>
</feature>
<accession>A0ABV7CGN5</accession>
<comment type="similarity">
    <text evidence="2">Belongs to the UPF0382 family.</text>
</comment>
<proteinExistence type="inferred from homology"/>
<keyword evidence="4 6" id="KW-1133">Transmembrane helix</keyword>
<evidence type="ECO:0000256" key="2">
    <source>
        <dbReference type="ARBA" id="ARBA00009694"/>
    </source>
</evidence>
<evidence type="ECO:0000313" key="8">
    <source>
        <dbReference type="Proteomes" id="UP001595453"/>
    </source>
</evidence>
<keyword evidence="3 6" id="KW-0812">Transmembrane</keyword>